<dbReference type="InParanoid" id="D7FWS1"/>
<evidence type="ECO:0000313" key="2">
    <source>
        <dbReference type="EMBL" id="CBN76160.1"/>
    </source>
</evidence>
<dbReference type="Proteomes" id="UP000002630">
    <property type="component" value="Unassembled WGS sequence"/>
</dbReference>
<evidence type="ECO:0000313" key="1">
    <source>
        <dbReference type="EMBL" id="CBJ32159.1"/>
    </source>
</evidence>
<proteinExistence type="predicted"/>
<gene>
    <name evidence="1" type="ORF">Esi_0312_0003</name>
    <name evidence="2" type="ORF">Esi_0361_0029</name>
</gene>
<organism evidence="1 3">
    <name type="scientific">Ectocarpus siliculosus</name>
    <name type="common">Brown alga</name>
    <name type="synonym">Conferva siliculosa</name>
    <dbReference type="NCBI Taxonomy" id="2880"/>
    <lineage>
        <taxon>Eukaryota</taxon>
        <taxon>Sar</taxon>
        <taxon>Stramenopiles</taxon>
        <taxon>Ochrophyta</taxon>
        <taxon>PX clade</taxon>
        <taxon>Phaeophyceae</taxon>
        <taxon>Ectocarpales</taxon>
        <taxon>Ectocarpaceae</taxon>
        <taxon>Ectocarpus</taxon>
    </lineage>
</organism>
<dbReference type="EMBL" id="FN648555">
    <property type="protein sequence ID" value="CBN76160.1"/>
    <property type="molecule type" value="Genomic_DNA"/>
</dbReference>
<evidence type="ECO:0000313" key="3">
    <source>
        <dbReference type="Proteomes" id="UP000002630"/>
    </source>
</evidence>
<reference evidence="1 3" key="1">
    <citation type="journal article" date="2010" name="Nature">
        <title>The Ectocarpus genome and the independent evolution of multicellularity in brown algae.</title>
        <authorList>
            <person name="Cock J.M."/>
            <person name="Sterck L."/>
            <person name="Rouze P."/>
            <person name="Scornet D."/>
            <person name="Allen A.E."/>
            <person name="Amoutzias G."/>
            <person name="Anthouard V."/>
            <person name="Artiguenave F."/>
            <person name="Aury J.M."/>
            <person name="Badger J.H."/>
            <person name="Beszteri B."/>
            <person name="Billiau K."/>
            <person name="Bonnet E."/>
            <person name="Bothwell J.H."/>
            <person name="Bowler C."/>
            <person name="Boyen C."/>
            <person name="Brownlee C."/>
            <person name="Carrano C.J."/>
            <person name="Charrier B."/>
            <person name="Cho G.Y."/>
            <person name="Coelho S.M."/>
            <person name="Collen J."/>
            <person name="Corre E."/>
            <person name="Da Silva C."/>
            <person name="Delage L."/>
            <person name="Delaroque N."/>
            <person name="Dittami S.M."/>
            <person name="Doulbeau S."/>
            <person name="Elias M."/>
            <person name="Farnham G."/>
            <person name="Gachon C.M."/>
            <person name="Gschloessl B."/>
            <person name="Heesch S."/>
            <person name="Jabbari K."/>
            <person name="Jubin C."/>
            <person name="Kawai H."/>
            <person name="Kimura K."/>
            <person name="Kloareg B."/>
            <person name="Kupper F.C."/>
            <person name="Lang D."/>
            <person name="Le Bail A."/>
            <person name="Leblanc C."/>
            <person name="Lerouge P."/>
            <person name="Lohr M."/>
            <person name="Lopez P.J."/>
            <person name="Martens C."/>
            <person name="Maumus F."/>
            <person name="Michel G."/>
            <person name="Miranda-Saavedra D."/>
            <person name="Morales J."/>
            <person name="Moreau H."/>
            <person name="Motomura T."/>
            <person name="Nagasato C."/>
            <person name="Napoli C.A."/>
            <person name="Nelson D.R."/>
            <person name="Nyvall-Collen P."/>
            <person name="Peters A.F."/>
            <person name="Pommier C."/>
            <person name="Potin P."/>
            <person name="Poulain J."/>
            <person name="Quesneville H."/>
            <person name="Read B."/>
            <person name="Rensing S.A."/>
            <person name="Ritter A."/>
            <person name="Rousvoal S."/>
            <person name="Samanta M."/>
            <person name="Samson G."/>
            <person name="Schroeder D.C."/>
            <person name="Segurens B."/>
            <person name="Strittmatter M."/>
            <person name="Tonon T."/>
            <person name="Tregear J.W."/>
            <person name="Valentin K."/>
            <person name="von Dassow P."/>
            <person name="Yamagishi T."/>
            <person name="Van de Peer Y."/>
            <person name="Wincker P."/>
        </authorList>
    </citation>
    <scope>NUCLEOTIDE SEQUENCE [LARGE SCALE GENOMIC DNA]</scope>
    <source>
        <strain evidence="1">Ec 32</strain>
        <strain evidence="3">Ec32 / CCAP1310/4</strain>
    </source>
</reference>
<dbReference type="EMBL" id="FN648501">
    <property type="protein sequence ID" value="CBJ32159.1"/>
    <property type="molecule type" value="Genomic_DNA"/>
</dbReference>
<dbReference type="AlphaFoldDB" id="D7FWS1"/>
<accession>D7FWS1</accession>
<name>D7FWS1_ECTSI</name>
<keyword evidence="3" id="KW-1185">Reference proteome</keyword>
<sequence length="62" mass="7124">MVLYRQAANTVERWMGIRARTHMRCAVLATAAFVKANTWIRDYHRPSAHVRQKYPNGNHGGS</sequence>
<protein>
    <submittedName>
        <fullName evidence="1">Uncharacterized protein</fullName>
    </submittedName>
</protein>